<dbReference type="EMBL" id="CAMPGE010005662">
    <property type="protein sequence ID" value="CAI2364509.1"/>
    <property type="molecule type" value="Genomic_DNA"/>
</dbReference>
<dbReference type="Proteomes" id="UP001295684">
    <property type="component" value="Unassembled WGS sequence"/>
</dbReference>
<keyword evidence="1" id="KW-0472">Membrane</keyword>
<organism evidence="2 3">
    <name type="scientific">Euplotes crassus</name>
    <dbReference type="NCBI Taxonomy" id="5936"/>
    <lineage>
        <taxon>Eukaryota</taxon>
        <taxon>Sar</taxon>
        <taxon>Alveolata</taxon>
        <taxon>Ciliophora</taxon>
        <taxon>Intramacronucleata</taxon>
        <taxon>Spirotrichea</taxon>
        <taxon>Hypotrichia</taxon>
        <taxon>Euplotida</taxon>
        <taxon>Euplotidae</taxon>
        <taxon>Moneuplotes</taxon>
    </lineage>
</organism>
<keyword evidence="3" id="KW-1185">Reference proteome</keyword>
<gene>
    <name evidence="2" type="ORF">ECRASSUSDP1_LOCUS5853</name>
</gene>
<protein>
    <submittedName>
        <fullName evidence="2">Uncharacterized protein</fullName>
    </submittedName>
</protein>
<name>A0AAD1UCX6_EUPCR</name>
<evidence type="ECO:0000256" key="1">
    <source>
        <dbReference type="SAM" id="Phobius"/>
    </source>
</evidence>
<evidence type="ECO:0000313" key="2">
    <source>
        <dbReference type="EMBL" id="CAI2364509.1"/>
    </source>
</evidence>
<proteinExistence type="predicted"/>
<reference evidence="2" key="1">
    <citation type="submission" date="2023-07" db="EMBL/GenBank/DDBJ databases">
        <authorList>
            <consortium name="AG Swart"/>
            <person name="Singh M."/>
            <person name="Singh A."/>
            <person name="Seah K."/>
            <person name="Emmerich C."/>
        </authorList>
    </citation>
    <scope>NUCLEOTIDE SEQUENCE</scope>
    <source>
        <strain evidence="2">DP1</strain>
    </source>
</reference>
<keyword evidence="1" id="KW-1133">Transmembrane helix</keyword>
<comment type="caution">
    <text evidence="2">The sequence shown here is derived from an EMBL/GenBank/DDBJ whole genome shotgun (WGS) entry which is preliminary data.</text>
</comment>
<keyword evidence="1" id="KW-0812">Transmembrane</keyword>
<accession>A0AAD1UCX6</accession>
<dbReference type="AlphaFoldDB" id="A0AAD1UCX6"/>
<evidence type="ECO:0000313" key="3">
    <source>
        <dbReference type="Proteomes" id="UP001295684"/>
    </source>
</evidence>
<sequence>MFSSYFCSVKDNILLIEFFALYRCCIWRVYWQYLLKVRTWVKYFSSVTFCSEEGTCELFIINCRFCFKDMLSKSLILISNIISLIIKLHLLVSNGVDFLSKLC</sequence>
<feature type="transmembrane region" description="Helical" evidence="1">
    <location>
        <begin position="74"/>
        <end position="92"/>
    </location>
</feature>
<feature type="transmembrane region" description="Helical" evidence="1">
    <location>
        <begin position="12"/>
        <end position="31"/>
    </location>
</feature>